<proteinExistence type="inferred from homology"/>
<dbReference type="Gene3D" id="3.90.870.20">
    <property type="entry name" value="Carbamoyltransferase, C-terminal domain"/>
    <property type="match status" value="1"/>
</dbReference>
<evidence type="ECO:0000259" key="3">
    <source>
        <dbReference type="Pfam" id="PF16861"/>
    </source>
</evidence>
<dbReference type="InterPro" id="IPR051338">
    <property type="entry name" value="NodU/CmcH_Carbamoyltrnsfr"/>
</dbReference>
<dbReference type="AlphaFoldDB" id="A0A6P2X8G7"/>
<feature type="domain" description="Carbamoyltransferase C-terminal" evidence="3">
    <location>
        <begin position="403"/>
        <end position="548"/>
    </location>
</feature>
<evidence type="ECO:0000259" key="2">
    <source>
        <dbReference type="Pfam" id="PF02543"/>
    </source>
</evidence>
<sequence length="567" mass="62178">MLICGLKLTHDGAVALLDDDRLVFSVEIEKLDNSPRYSSIKSLDSVVRILGDFGYQVDDIDEWVIDGWDGMESGTATVSDGSHEQTLKLAPYHEGDGSLFRQAYSGEFTIAGKRKAFTSYLHVAGHLIGTYMTSSFAKRAEPAFGVVWDGGMFPRLYHVDPASNLIEAGGPVFPLIGHFYATAAHHFGPYKKSEQAGTASDLSVAGKLMAYIALGKADPAVVRLLAELYTVNFSANSEEVRQYLRTVGGWGTSVEPSMKHVHKFFLDVAKALDGLKVRDEDVLASVHEFLEELLVSQVTSRIVEWKGNGKWNLCFAGGCALNIKWNSALRAHPLFNDVWVPPFPNDSGSALGTAATHLMQTRKITALNWHPRLGPALVPTTSIPDGWQVTPCTPKALAAILHTEGKPVVMLNGRAELGPRALGGRSIIAAATDPAMKTLLNEVKDREHFRPVAPLCLTEEAPHIFDPGTPDPHMLFDHYVRENWVEKIPAVLHLDGTARLQTVSTDDDPVLEEILREYFSLSGVPVLCNTSANYNGRGFFPDVASAMQWGRIDLIWSDGSLYRKTAR</sequence>
<evidence type="ECO:0000313" key="5">
    <source>
        <dbReference type="Proteomes" id="UP000494110"/>
    </source>
</evidence>
<dbReference type="PANTHER" id="PTHR34847:SF1">
    <property type="entry name" value="NODULATION PROTEIN U"/>
    <property type="match status" value="1"/>
</dbReference>
<dbReference type="EMBL" id="CABVQN010000012">
    <property type="protein sequence ID" value="VWD05614.1"/>
    <property type="molecule type" value="Genomic_DNA"/>
</dbReference>
<dbReference type="PANTHER" id="PTHR34847">
    <property type="entry name" value="NODULATION PROTEIN U"/>
    <property type="match status" value="1"/>
</dbReference>
<accession>A0A6P2X8G7</accession>
<dbReference type="Pfam" id="PF02543">
    <property type="entry name" value="Carbam_trans_N"/>
    <property type="match status" value="1"/>
</dbReference>
<comment type="similarity">
    <text evidence="1">Belongs to the NodU/CmcH family.</text>
</comment>
<dbReference type="InterPro" id="IPR031730">
    <property type="entry name" value="Carbam_trans_C"/>
</dbReference>
<feature type="domain" description="Carbamoyltransferase" evidence="2">
    <location>
        <begin position="3"/>
        <end position="354"/>
    </location>
</feature>
<dbReference type="GO" id="GO:0016740">
    <property type="term" value="F:transferase activity"/>
    <property type="evidence" value="ECO:0007669"/>
    <property type="project" value="UniProtKB-KW"/>
</dbReference>
<dbReference type="Proteomes" id="UP000494110">
    <property type="component" value="Unassembled WGS sequence"/>
</dbReference>
<dbReference type="Pfam" id="PF16861">
    <property type="entry name" value="Carbam_trans_C"/>
    <property type="match status" value="1"/>
</dbReference>
<dbReference type="Gene3D" id="3.30.420.40">
    <property type="match status" value="1"/>
</dbReference>
<protein>
    <submittedName>
        <fullName evidence="4">Carbamoyltransferase</fullName>
    </submittedName>
</protein>
<organism evidence="4 5">
    <name type="scientific">Burkholderia lata (strain ATCC 17760 / DSM 23089 / LMG 22485 / NCIMB 9086 / R18194 / 383)</name>
    <dbReference type="NCBI Taxonomy" id="482957"/>
    <lineage>
        <taxon>Bacteria</taxon>
        <taxon>Pseudomonadati</taxon>
        <taxon>Pseudomonadota</taxon>
        <taxon>Betaproteobacteria</taxon>
        <taxon>Burkholderiales</taxon>
        <taxon>Burkholderiaceae</taxon>
        <taxon>Burkholderia</taxon>
        <taxon>Burkholderia cepacia complex</taxon>
    </lineage>
</organism>
<dbReference type="InterPro" id="IPR003696">
    <property type="entry name" value="Carbtransf_dom"/>
</dbReference>
<dbReference type="InterPro" id="IPR038152">
    <property type="entry name" value="Carbam_trans_C_sf"/>
</dbReference>
<evidence type="ECO:0000256" key="1">
    <source>
        <dbReference type="ARBA" id="ARBA00006129"/>
    </source>
</evidence>
<keyword evidence="4" id="KW-0808">Transferase</keyword>
<evidence type="ECO:0000313" key="4">
    <source>
        <dbReference type="EMBL" id="VWD05614.1"/>
    </source>
</evidence>
<reference evidence="4 5" key="1">
    <citation type="submission" date="2019-09" db="EMBL/GenBank/DDBJ databases">
        <authorList>
            <person name="Depoorter E."/>
        </authorList>
    </citation>
    <scope>NUCLEOTIDE SEQUENCE [LARGE SCALE GENOMIC DNA]</scope>
    <source>
        <strain evidence="4">R-39750</strain>
    </source>
</reference>
<gene>
    <name evidence="4" type="ORF">BLA39750_02867</name>
</gene>
<name>A0A6P2X8G7_BURL3</name>